<gene>
    <name evidence="5" type="ORF">SAMN05660733_02131</name>
</gene>
<dbReference type="EMBL" id="FWYC01000005">
    <property type="protein sequence ID" value="SMC85589.1"/>
    <property type="molecule type" value="Genomic_DNA"/>
</dbReference>
<dbReference type="SMART" id="SM00116">
    <property type="entry name" value="CBS"/>
    <property type="match status" value="2"/>
</dbReference>
<evidence type="ECO:0000313" key="5">
    <source>
        <dbReference type="EMBL" id="SMC85589.1"/>
    </source>
</evidence>
<dbReference type="InterPro" id="IPR046342">
    <property type="entry name" value="CBS_dom_sf"/>
</dbReference>
<dbReference type="Pfam" id="PF00571">
    <property type="entry name" value="CBS"/>
    <property type="match status" value="2"/>
</dbReference>
<dbReference type="Gene3D" id="3.30.1340.30">
    <property type="match status" value="1"/>
</dbReference>
<dbReference type="SUPFAM" id="SSF54631">
    <property type="entry name" value="CBS-domain pair"/>
    <property type="match status" value="1"/>
</dbReference>
<dbReference type="PROSITE" id="PS50914">
    <property type="entry name" value="BON"/>
    <property type="match status" value="1"/>
</dbReference>
<proteinExistence type="predicted"/>
<feature type="domain" description="BON" evidence="3">
    <location>
        <begin position="146"/>
        <end position="213"/>
    </location>
</feature>
<reference evidence="6" key="1">
    <citation type="submission" date="2017-04" db="EMBL/GenBank/DDBJ databases">
        <authorList>
            <person name="Varghese N."/>
            <person name="Submissions S."/>
        </authorList>
    </citation>
    <scope>NUCLEOTIDE SEQUENCE [LARGE SCALE GENOMIC DNA]</scope>
    <source>
        <strain evidence="6">DSM 44073</strain>
    </source>
</reference>
<name>A0A1W2CK18_9PSEU</name>
<evidence type="ECO:0000256" key="1">
    <source>
        <dbReference type="ARBA" id="ARBA00023122"/>
    </source>
</evidence>
<dbReference type="Pfam" id="PF04972">
    <property type="entry name" value="BON"/>
    <property type="match status" value="1"/>
</dbReference>
<dbReference type="eggNOG" id="COG0517">
    <property type="taxonomic scope" value="Bacteria"/>
</dbReference>
<dbReference type="OrthoDB" id="3672399at2"/>
<dbReference type="Gene3D" id="3.10.580.10">
    <property type="entry name" value="CBS-domain"/>
    <property type="match status" value="1"/>
</dbReference>
<dbReference type="Proteomes" id="UP000192840">
    <property type="component" value="Unassembled WGS sequence"/>
</dbReference>
<dbReference type="InterPro" id="IPR051257">
    <property type="entry name" value="Diverse_CBS-Domain"/>
</dbReference>
<dbReference type="STRING" id="40571.SAMN05660733_02131"/>
<evidence type="ECO:0000259" key="4">
    <source>
        <dbReference type="PROSITE" id="PS51371"/>
    </source>
</evidence>
<evidence type="ECO:0000313" key="6">
    <source>
        <dbReference type="Proteomes" id="UP000192840"/>
    </source>
</evidence>
<dbReference type="InterPro" id="IPR000644">
    <property type="entry name" value="CBS_dom"/>
</dbReference>
<feature type="domain" description="CBS" evidence="4">
    <location>
        <begin position="10"/>
        <end position="67"/>
    </location>
</feature>
<dbReference type="InterPro" id="IPR007055">
    <property type="entry name" value="BON_dom"/>
</dbReference>
<dbReference type="PANTHER" id="PTHR43080">
    <property type="entry name" value="CBS DOMAIN-CONTAINING PROTEIN CBSX3, MITOCHONDRIAL"/>
    <property type="match status" value="1"/>
</dbReference>
<evidence type="ECO:0000259" key="3">
    <source>
        <dbReference type="PROSITE" id="PS50914"/>
    </source>
</evidence>
<keyword evidence="6" id="KW-1185">Reference proteome</keyword>
<keyword evidence="1 2" id="KW-0129">CBS domain</keyword>
<accession>A0A1W2CK18</accession>
<dbReference type="RefSeq" id="WP_030475109.1">
    <property type="nucleotide sequence ID" value="NZ_FWYC01000005.1"/>
</dbReference>
<feature type="domain" description="CBS" evidence="4">
    <location>
        <begin position="93"/>
        <end position="149"/>
    </location>
</feature>
<protein>
    <submittedName>
        <fullName evidence="5">CBS domain-containing protein</fullName>
    </submittedName>
</protein>
<sequence length="221" mass="23238">MSEPKTADVMCRRVVTAALDSSFKELVGMMIAHEVTAIPVVDSAVRPVGVVSEENLAAKLEFHGGAANSPVLAGTRTRVRWHKSSATVAADLMTTPVATVSEGVNLCAALRLLAGEHASLLCVVNGAGTLVGVLTGRDALRLFLRGDDAIHTDLEQRLLTASTTAHRVTVHVSGGVVTLDGTLSLHSTTERAEWIARGVPGVIAVRNRLSFDVDDLMITGL</sequence>
<organism evidence="5 6">
    <name type="scientific">Lentzea albidocapillata</name>
    <dbReference type="NCBI Taxonomy" id="40571"/>
    <lineage>
        <taxon>Bacteria</taxon>
        <taxon>Bacillati</taxon>
        <taxon>Actinomycetota</taxon>
        <taxon>Actinomycetes</taxon>
        <taxon>Pseudonocardiales</taxon>
        <taxon>Pseudonocardiaceae</taxon>
        <taxon>Lentzea</taxon>
    </lineage>
</organism>
<dbReference type="PROSITE" id="PS51371">
    <property type="entry name" value="CBS"/>
    <property type="match status" value="2"/>
</dbReference>
<dbReference type="AlphaFoldDB" id="A0A1W2CK18"/>
<evidence type="ECO:0000256" key="2">
    <source>
        <dbReference type="PROSITE-ProRule" id="PRU00703"/>
    </source>
</evidence>
<dbReference type="PANTHER" id="PTHR43080:SF29">
    <property type="entry name" value="OS02G0818000 PROTEIN"/>
    <property type="match status" value="1"/>
</dbReference>